<comment type="caution">
    <text evidence="1">The sequence shown here is derived from an EMBL/GenBank/DDBJ whole genome shotgun (WGS) entry which is preliminary data.</text>
</comment>
<proteinExistence type="predicted"/>
<sequence length="183" mass="21464">MDRKELPLLKVKNELFKECVALVDSGASRNFLDYEFVKSHQLENYLEPTELEDVVAANKKTISVKGELTLELQFKLRDEWQNENIRFLVLENINHKMILGFPFVKDHGNKVDWENIEKETETPEIPDIEEQIESSDENDLEETQENELIGINSMRAVRRNLKNVDNYPLLLFVQSVEEKENNN</sequence>
<dbReference type="EMBL" id="JQFK01001173">
    <property type="protein sequence ID" value="KGK34898.1"/>
    <property type="molecule type" value="Genomic_DNA"/>
</dbReference>
<reference evidence="2" key="1">
    <citation type="journal article" date="2014" name="Microb. Cell Fact.">
        <title>Exploiting Issatchenkia orientalis SD108 for succinic acid production.</title>
        <authorList>
            <person name="Xiao H."/>
            <person name="Shao Z."/>
            <person name="Jiang Y."/>
            <person name="Dole S."/>
            <person name="Zhao H."/>
        </authorList>
    </citation>
    <scope>NUCLEOTIDE SEQUENCE [LARGE SCALE GENOMIC DNA]</scope>
    <source>
        <strain evidence="2">SD108</strain>
    </source>
</reference>
<gene>
    <name evidence="1" type="ORF">JL09_g5953</name>
</gene>
<organism evidence="1 2">
    <name type="scientific">Pichia kudriavzevii</name>
    <name type="common">Yeast</name>
    <name type="synonym">Issatchenkia orientalis</name>
    <dbReference type="NCBI Taxonomy" id="4909"/>
    <lineage>
        <taxon>Eukaryota</taxon>
        <taxon>Fungi</taxon>
        <taxon>Dikarya</taxon>
        <taxon>Ascomycota</taxon>
        <taxon>Saccharomycotina</taxon>
        <taxon>Pichiomycetes</taxon>
        <taxon>Pichiales</taxon>
        <taxon>Pichiaceae</taxon>
        <taxon>Pichia</taxon>
    </lineage>
</organism>
<dbReference type="Gene3D" id="2.40.70.10">
    <property type="entry name" value="Acid Proteases"/>
    <property type="match status" value="1"/>
</dbReference>
<name>A0A099NQA2_PICKU</name>
<dbReference type="HOGENOM" id="CLU_1478457_0_0_1"/>
<dbReference type="AlphaFoldDB" id="A0A099NQA2"/>
<evidence type="ECO:0000313" key="1">
    <source>
        <dbReference type="EMBL" id="KGK34898.1"/>
    </source>
</evidence>
<feature type="non-terminal residue" evidence="1">
    <location>
        <position position="183"/>
    </location>
</feature>
<protein>
    <submittedName>
        <fullName evidence="1">Uncharacterized protein</fullName>
    </submittedName>
</protein>
<dbReference type="Proteomes" id="UP000029867">
    <property type="component" value="Unassembled WGS sequence"/>
</dbReference>
<dbReference type="Pfam" id="PF13650">
    <property type="entry name" value="Asp_protease_2"/>
    <property type="match status" value="1"/>
</dbReference>
<evidence type="ECO:0000313" key="2">
    <source>
        <dbReference type="Proteomes" id="UP000029867"/>
    </source>
</evidence>
<accession>A0A099NQA2</accession>
<dbReference type="InterPro" id="IPR021109">
    <property type="entry name" value="Peptidase_aspartic_dom_sf"/>
</dbReference>
<dbReference type="CDD" id="cd00303">
    <property type="entry name" value="retropepsin_like"/>
    <property type="match status" value="1"/>
</dbReference>